<evidence type="ECO:0000259" key="11">
    <source>
        <dbReference type="Pfam" id="PF22624"/>
    </source>
</evidence>
<comment type="similarity">
    <text evidence="1">Belongs to the P-Pant transferase superfamily. AcpS family.</text>
</comment>
<dbReference type="GO" id="GO:0005829">
    <property type="term" value="C:cytosol"/>
    <property type="evidence" value="ECO:0007669"/>
    <property type="project" value="TreeGrafter"/>
</dbReference>
<sequence>MNRLKQTQPQEKQSPSEIPKYGSPPDLRQAVHTVCGIPWHAIKIGRLKRGKPYLATPDARLKFNVSHQGDLVVLATSMDEEIGVDVMRIDESRAETATEHINFMSKLFSESELQMMQCAPTEREKWTAFYRIWCLKESVLKATGTGMVNDLRVYDFRTTEERHSPGCYITSTTWHEHGVKQPNWIFEESFIGDDHCVAVGRMLRSEQTATERELARSQKNPFTMVTFERLLDESSVINPLEDEGIEEFSTFVEKPLKPF</sequence>
<dbReference type="Pfam" id="PF22624">
    <property type="entry name" value="AASDHPPT_N"/>
    <property type="match status" value="1"/>
</dbReference>
<dbReference type="FunFam" id="3.90.470.20:FF:000003">
    <property type="entry name" value="L-aminoadipate-semialdehyde dehydrogenase-phosphopantetheinyl transferase"/>
    <property type="match status" value="1"/>
</dbReference>
<dbReference type="PANTHER" id="PTHR12215">
    <property type="entry name" value="PHOSPHOPANTETHEINE TRANSFERASE"/>
    <property type="match status" value="1"/>
</dbReference>
<evidence type="ECO:0000313" key="12">
    <source>
        <dbReference type="EMBL" id="PIO64052.1"/>
    </source>
</evidence>
<comment type="catalytic activity">
    <reaction evidence="7">
        <text>apo-[ACP] + CoA = holo-[ACP] + adenosine 3',5'-bisphosphate + H(+)</text>
        <dbReference type="Rhea" id="RHEA:12068"/>
        <dbReference type="Rhea" id="RHEA-COMP:9685"/>
        <dbReference type="Rhea" id="RHEA-COMP:9690"/>
        <dbReference type="ChEBI" id="CHEBI:15378"/>
        <dbReference type="ChEBI" id="CHEBI:29999"/>
        <dbReference type="ChEBI" id="CHEBI:57287"/>
        <dbReference type="ChEBI" id="CHEBI:58343"/>
        <dbReference type="ChEBI" id="CHEBI:64479"/>
        <dbReference type="EC" id="2.7.8.7"/>
    </reaction>
    <physiologicalReaction direction="left-to-right" evidence="7">
        <dbReference type="Rhea" id="RHEA:12069"/>
    </physiologicalReaction>
</comment>
<evidence type="ECO:0000256" key="5">
    <source>
        <dbReference type="ARBA" id="ARBA00030484"/>
    </source>
</evidence>
<evidence type="ECO:0000259" key="10">
    <source>
        <dbReference type="Pfam" id="PF01648"/>
    </source>
</evidence>
<evidence type="ECO:0000256" key="7">
    <source>
        <dbReference type="ARBA" id="ARBA00048641"/>
    </source>
</evidence>
<keyword evidence="4 12" id="KW-0808">Transferase</keyword>
<evidence type="ECO:0000256" key="8">
    <source>
        <dbReference type="ARBA" id="ARBA00048794"/>
    </source>
</evidence>
<dbReference type="Pfam" id="PF01648">
    <property type="entry name" value="ACPS"/>
    <property type="match status" value="1"/>
</dbReference>
<evidence type="ECO:0000256" key="3">
    <source>
        <dbReference type="ARBA" id="ARBA00016301"/>
    </source>
</evidence>
<dbReference type="InterPro" id="IPR055066">
    <property type="entry name" value="AASDHPPT_N"/>
</dbReference>
<evidence type="ECO:0000256" key="1">
    <source>
        <dbReference type="ARBA" id="ARBA00006195"/>
    </source>
</evidence>
<dbReference type="GO" id="GO:0019878">
    <property type="term" value="P:lysine biosynthetic process via aminoadipic acid"/>
    <property type="evidence" value="ECO:0007669"/>
    <property type="project" value="TreeGrafter"/>
</dbReference>
<dbReference type="InterPro" id="IPR050559">
    <property type="entry name" value="P-Pant_transferase_sf"/>
</dbReference>
<evidence type="ECO:0000256" key="4">
    <source>
        <dbReference type="ARBA" id="ARBA00022679"/>
    </source>
</evidence>
<dbReference type="AlphaFoldDB" id="A0A2G9U2X5"/>
<evidence type="ECO:0000256" key="9">
    <source>
        <dbReference type="SAM" id="MobiDB-lite"/>
    </source>
</evidence>
<dbReference type="Gene3D" id="3.90.470.20">
    <property type="entry name" value="4'-phosphopantetheinyl transferase domain"/>
    <property type="match status" value="1"/>
</dbReference>
<comment type="catalytic activity">
    <reaction evidence="8">
        <text>apo-[ACP] + acetyl-CoA = acetyl-[ACP] + adenosine 3',5'-bisphosphate + H(+)</text>
        <dbReference type="Rhea" id="RHEA:46564"/>
        <dbReference type="Rhea" id="RHEA-COMP:9621"/>
        <dbReference type="Rhea" id="RHEA-COMP:9690"/>
        <dbReference type="ChEBI" id="CHEBI:15378"/>
        <dbReference type="ChEBI" id="CHEBI:29999"/>
        <dbReference type="ChEBI" id="CHEBI:57288"/>
        <dbReference type="ChEBI" id="CHEBI:58343"/>
        <dbReference type="ChEBI" id="CHEBI:78446"/>
    </reaction>
    <physiologicalReaction direction="left-to-right" evidence="8">
        <dbReference type="Rhea" id="RHEA:46565"/>
    </physiologicalReaction>
</comment>
<keyword evidence="13" id="KW-1185">Reference proteome</keyword>
<dbReference type="OrthoDB" id="26719at2759"/>
<feature type="domain" description="4'-phosphopantetheinyl transferase" evidence="10">
    <location>
        <begin position="82"/>
        <end position="164"/>
    </location>
</feature>
<organism evidence="12 13">
    <name type="scientific">Teladorsagia circumcincta</name>
    <name type="common">Brown stomach worm</name>
    <name type="synonym">Ostertagia circumcincta</name>
    <dbReference type="NCBI Taxonomy" id="45464"/>
    <lineage>
        <taxon>Eukaryota</taxon>
        <taxon>Metazoa</taxon>
        <taxon>Ecdysozoa</taxon>
        <taxon>Nematoda</taxon>
        <taxon>Chromadorea</taxon>
        <taxon>Rhabditida</taxon>
        <taxon>Rhabditina</taxon>
        <taxon>Rhabditomorpha</taxon>
        <taxon>Strongyloidea</taxon>
        <taxon>Trichostrongylidae</taxon>
        <taxon>Teladorsagia</taxon>
    </lineage>
</organism>
<dbReference type="Proteomes" id="UP000230423">
    <property type="component" value="Unassembled WGS sequence"/>
</dbReference>
<dbReference type="EC" id="2.7.8.7" evidence="2"/>
<accession>A0A2G9U2X5</accession>
<evidence type="ECO:0000313" key="13">
    <source>
        <dbReference type="Proteomes" id="UP000230423"/>
    </source>
</evidence>
<feature type="compositionally biased region" description="Polar residues" evidence="9">
    <location>
        <begin position="1"/>
        <end position="16"/>
    </location>
</feature>
<dbReference type="InterPro" id="IPR037143">
    <property type="entry name" value="4-PPantetheinyl_Trfase_dom_sf"/>
</dbReference>
<evidence type="ECO:0000256" key="6">
    <source>
        <dbReference type="ARBA" id="ARBA00033443"/>
    </source>
</evidence>
<dbReference type="InterPro" id="IPR008278">
    <property type="entry name" value="4-PPantetheinyl_Trfase_dom"/>
</dbReference>
<proteinExistence type="inferred from homology"/>
<dbReference type="GO" id="GO:0008897">
    <property type="term" value="F:holo-[acyl-carrier-protein] synthase activity"/>
    <property type="evidence" value="ECO:0007669"/>
    <property type="project" value="UniProtKB-EC"/>
</dbReference>
<dbReference type="SUPFAM" id="SSF56214">
    <property type="entry name" value="4'-phosphopantetheinyl transferase"/>
    <property type="match status" value="2"/>
</dbReference>
<gene>
    <name evidence="12" type="ORF">TELCIR_14330</name>
</gene>
<evidence type="ECO:0000256" key="2">
    <source>
        <dbReference type="ARBA" id="ARBA00013172"/>
    </source>
</evidence>
<dbReference type="GO" id="GO:0000287">
    <property type="term" value="F:magnesium ion binding"/>
    <property type="evidence" value="ECO:0007669"/>
    <property type="project" value="InterPro"/>
</dbReference>
<feature type="domain" description="4'-phosphopantetheinyl transferase N-terminal" evidence="11">
    <location>
        <begin position="27"/>
        <end position="77"/>
    </location>
</feature>
<dbReference type="PANTHER" id="PTHR12215:SF10">
    <property type="entry name" value="L-AMINOADIPATE-SEMIALDEHYDE DEHYDROGENASE-PHOSPHOPANTETHEINYL TRANSFERASE"/>
    <property type="match status" value="1"/>
</dbReference>
<name>A0A2G9U2X5_TELCI</name>
<protein>
    <recommendedName>
        <fullName evidence="3">L-aminoadipate-semialdehyde dehydrogenase-phosphopantetheinyl transferase</fullName>
        <ecNumber evidence="2">2.7.8.7</ecNumber>
    </recommendedName>
    <alternativeName>
        <fullName evidence="5">4'-phosphopantetheinyl transferase</fullName>
    </alternativeName>
    <alternativeName>
        <fullName evidence="6">Alpha-aminoadipic semialdehyde dehydrogenase-phosphopantetheinyl transferase</fullName>
    </alternativeName>
</protein>
<dbReference type="EMBL" id="KZ350272">
    <property type="protein sequence ID" value="PIO64052.1"/>
    <property type="molecule type" value="Genomic_DNA"/>
</dbReference>
<feature type="region of interest" description="Disordered" evidence="9">
    <location>
        <begin position="1"/>
        <end position="25"/>
    </location>
</feature>
<reference evidence="12 13" key="1">
    <citation type="submission" date="2015-09" db="EMBL/GenBank/DDBJ databases">
        <title>Draft genome of the parasitic nematode Teladorsagia circumcincta isolate WARC Sus (inbred).</title>
        <authorList>
            <person name="Mitreva M."/>
        </authorList>
    </citation>
    <scope>NUCLEOTIDE SEQUENCE [LARGE SCALE GENOMIC DNA]</scope>
    <source>
        <strain evidence="12 13">S</strain>
    </source>
</reference>